<dbReference type="RefSeq" id="WP_353301356.1">
    <property type="nucleotide sequence ID" value="NZ_BAABWN010000001.1"/>
</dbReference>
<comment type="caution">
    <text evidence="2">The sequence shown here is derived from an EMBL/GenBank/DDBJ whole genome shotgun (WGS) entry which is preliminary data.</text>
</comment>
<keyword evidence="2" id="KW-0489">Methyltransferase</keyword>
<protein>
    <submittedName>
        <fullName evidence="2">Class I SAM-dependent methyltransferase</fullName>
    </submittedName>
</protein>
<dbReference type="CDD" id="cd02440">
    <property type="entry name" value="AdoMet_MTases"/>
    <property type="match status" value="1"/>
</dbReference>
<keyword evidence="2" id="KW-0808">Transferase</keyword>
<organism evidence="2 3">
    <name type="scientific">Sessilibacter corallicola</name>
    <dbReference type="NCBI Taxonomy" id="2904075"/>
    <lineage>
        <taxon>Bacteria</taxon>
        <taxon>Pseudomonadati</taxon>
        <taxon>Pseudomonadota</taxon>
        <taxon>Gammaproteobacteria</taxon>
        <taxon>Cellvibrionales</taxon>
        <taxon>Cellvibrionaceae</taxon>
        <taxon>Sessilibacter</taxon>
    </lineage>
</organism>
<feature type="chain" id="PRO_5045594979" evidence="1">
    <location>
        <begin position="32"/>
        <end position="260"/>
    </location>
</feature>
<reference evidence="2 3" key="1">
    <citation type="submission" date="2024-04" db="EMBL/GenBank/DDBJ databases">
        <title>Draft genome sequence of Sessilibacter corallicola NBRC 116591.</title>
        <authorList>
            <person name="Miyakawa T."/>
            <person name="Kusuya Y."/>
            <person name="Miura T."/>
        </authorList>
    </citation>
    <scope>NUCLEOTIDE SEQUENCE [LARGE SCALE GENOMIC DNA]</scope>
    <source>
        <strain evidence="2 3">KU-00831-HH</strain>
    </source>
</reference>
<dbReference type="Proteomes" id="UP001465153">
    <property type="component" value="Unassembled WGS sequence"/>
</dbReference>
<evidence type="ECO:0000313" key="3">
    <source>
        <dbReference type="Proteomes" id="UP001465153"/>
    </source>
</evidence>
<evidence type="ECO:0000313" key="2">
    <source>
        <dbReference type="EMBL" id="GAA6166406.1"/>
    </source>
</evidence>
<gene>
    <name evidence="2" type="ORF">NBRC116591_02160</name>
</gene>
<name>A0ABQ0A438_9GAMM</name>
<dbReference type="SUPFAM" id="SSF53335">
    <property type="entry name" value="S-adenosyl-L-methionine-dependent methyltransferases"/>
    <property type="match status" value="1"/>
</dbReference>
<dbReference type="InterPro" id="IPR016980">
    <property type="entry name" value="S-AdoMet-dep_MeTrfase_Alr7345"/>
</dbReference>
<feature type="signal peptide" evidence="1">
    <location>
        <begin position="1"/>
        <end position="31"/>
    </location>
</feature>
<accession>A0ABQ0A438</accession>
<dbReference type="EMBL" id="BAABWN010000001">
    <property type="protein sequence ID" value="GAA6166406.1"/>
    <property type="molecule type" value="Genomic_DNA"/>
</dbReference>
<keyword evidence="3" id="KW-1185">Reference proteome</keyword>
<proteinExistence type="predicted"/>
<dbReference type="Gene3D" id="3.40.50.150">
    <property type="entry name" value="Vaccinia Virus protein VP39"/>
    <property type="match status" value="1"/>
</dbReference>
<dbReference type="InterPro" id="IPR029063">
    <property type="entry name" value="SAM-dependent_MTases_sf"/>
</dbReference>
<dbReference type="GO" id="GO:0032259">
    <property type="term" value="P:methylation"/>
    <property type="evidence" value="ECO:0007669"/>
    <property type="project" value="UniProtKB-KW"/>
</dbReference>
<sequence>MLKSTKAHWKKLALIPAAACMTLALSQGAMAETKAEKAIQAALESSIRSDDDKKRDEERKPLETLTFFGLTPDMSVIELFPGHGWYTKVLGNTLKEEGQLYVAIATDRVKRHKKEWGLEEIEVLSEDAELKKTDIGGVFNVENLEFDKTGVDMVVTFRNMHNFTPEARAELNKKVFDALKPGGVYAVLDHTRRHMQPYSRPVWRRVDPVLMIKEIQDAGFEFVDYSDLHYNDTDALEIDTRNKKFEGYSDRFTLKFKKPE</sequence>
<keyword evidence="1" id="KW-0732">Signal</keyword>
<evidence type="ECO:0000256" key="1">
    <source>
        <dbReference type="SAM" id="SignalP"/>
    </source>
</evidence>
<dbReference type="GO" id="GO:0008168">
    <property type="term" value="F:methyltransferase activity"/>
    <property type="evidence" value="ECO:0007669"/>
    <property type="project" value="UniProtKB-KW"/>
</dbReference>
<dbReference type="PIRSF" id="PIRSF031679">
    <property type="entry name" value="Mtase_Alr7345_prd"/>
    <property type="match status" value="1"/>
</dbReference>